<dbReference type="EMBL" id="DAKRPA010000255">
    <property type="protein sequence ID" value="DAZ94357.1"/>
    <property type="molecule type" value="Genomic_DNA"/>
</dbReference>
<feature type="compositionally biased region" description="Polar residues" evidence="1">
    <location>
        <begin position="502"/>
        <end position="519"/>
    </location>
</feature>
<protein>
    <submittedName>
        <fullName evidence="2">Uncharacterized protein</fullName>
    </submittedName>
</protein>
<reference evidence="2" key="1">
    <citation type="submission" date="2022-11" db="EMBL/GenBank/DDBJ databases">
        <authorList>
            <person name="Morgan W.R."/>
            <person name="Tartar A."/>
        </authorList>
    </citation>
    <scope>NUCLEOTIDE SEQUENCE</scope>
    <source>
        <strain evidence="2">ARSEF 373</strain>
    </source>
</reference>
<evidence type="ECO:0000313" key="2">
    <source>
        <dbReference type="EMBL" id="DAZ94357.1"/>
    </source>
</evidence>
<proteinExistence type="predicted"/>
<dbReference type="AlphaFoldDB" id="A0AAV2YH88"/>
<reference evidence="2" key="2">
    <citation type="journal article" date="2023" name="Microbiol Resour">
        <title>Decontamination and Annotation of the Draft Genome Sequence of the Oomycete Lagenidium giganteum ARSEF 373.</title>
        <authorList>
            <person name="Morgan W.R."/>
            <person name="Tartar A."/>
        </authorList>
    </citation>
    <scope>NUCLEOTIDE SEQUENCE</scope>
    <source>
        <strain evidence="2">ARSEF 373</strain>
    </source>
</reference>
<evidence type="ECO:0000313" key="3">
    <source>
        <dbReference type="Proteomes" id="UP001146120"/>
    </source>
</evidence>
<name>A0AAV2YH88_9STRA</name>
<comment type="caution">
    <text evidence="2">The sequence shown here is derived from an EMBL/GenBank/DDBJ whole genome shotgun (WGS) entry which is preliminary data.</text>
</comment>
<sequence>MSDEKPAAAASATAATTTTTTAATPVALPLPVLAPVIVEDAPSSQTIFHARLIHPWAPSPESSADATTKNSFFGLELELQAHINAFDGTLNTVTYALQFSTAKNKVQAAHKLSSFGPPFAVLVKSKIAVEATTPEADKKVLKLLAMVQAGNKLIDINSVFFLQSCSTGADVYHQLQRVLDRVSVAKSFDLTFHRHNHAQASAKILPFAMRADVQTAQLAQFAKMAAEEATQPMELKKKKQFVLQQMDFEQEHYLYHHIGSELQKLYGEIMENGQWQAYEFEKALWYYHAPENKLYAEHPMRNNPKTRQVIGYAQIKTRFAARCLQKGVRHSQRRMELANKVVDRVLERVLLDICQDAWNEVWKNEVLPFYVAIAPQLAMYVRNIDEEAEELWVKWQCYHSAGSGSPKAKQLQRQATRQPPRVTFAKPINLTKDSEMDDEDEDEEARWRDYLKLLKNKPKAKQHVQNLSQHANPNMLHRIPPPINTKFELSRQLEARTFQSVAHGSPTNKHVTGSSTLRPSQHAPHKYSNALLPMEQLAMSLAYERAESLDQYSSSTFAPAVSFIQQRDYPVLVRVQRGTRSSSVIAS</sequence>
<organism evidence="2 3">
    <name type="scientific">Lagenidium giganteum</name>
    <dbReference type="NCBI Taxonomy" id="4803"/>
    <lineage>
        <taxon>Eukaryota</taxon>
        <taxon>Sar</taxon>
        <taxon>Stramenopiles</taxon>
        <taxon>Oomycota</taxon>
        <taxon>Peronosporomycetes</taxon>
        <taxon>Pythiales</taxon>
        <taxon>Pythiaceae</taxon>
    </lineage>
</organism>
<keyword evidence="3" id="KW-1185">Reference proteome</keyword>
<dbReference type="Proteomes" id="UP001146120">
    <property type="component" value="Unassembled WGS sequence"/>
</dbReference>
<feature type="region of interest" description="Disordered" evidence="1">
    <location>
        <begin position="502"/>
        <end position="524"/>
    </location>
</feature>
<evidence type="ECO:0000256" key="1">
    <source>
        <dbReference type="SAM" id="MobiDB-lite"/>
    </source>
</evidence>
<gene>
    <name evidence="2" type="ORF">N0F65_000921</name>
</gene>
<accession>A0AAV2YH88</accession>